<feature type="transmembrane region" description="Helical" evidence="1">
    <location>
        <begin position="53"/>
        <end position="71"/>
    </location>
</feature>
<accession>A0A3B0YSW1</accession>
<protein>
    <recommendedName>
        <fullName evidence="3">DUF3379 domain-containing protein</fullName>
    </recommendedName>
</protein>
<gene>
    <name evidence="2" type="ORF">MNBD_GAMMA16-1785</name>
</gene>
<sequence>MTDHNPTDKAIKSYYQKQNLSADKLQQMVDIAQLPKKPEEINWKLRWQTQRNISIAASLLLATVILFQWIFSTPTQQDLIASIAQEIAINHQKQFDSDFTETSYAELSNLMTKLNFKLVDPARLKEKGFQILGGRYCSLYGHIAAQVRLKNNAGVIFTLYQTGSHEAFKTLTEHTTQANGIEIEMWNEAGIFLGIAG</sequence>
<proteinExistence type="predicted"/>
<keyword evidence="1" id="KW-1133">Transmembrane helix</keyword>
<organism evidence="2">
    <name type="scientific">hydrothermal vent metagenome</name>
    <dbReference type="NCBI Taxonomy" id="652676"/>
    <lineage>
        <taxon>unclassified sequences</taxon>
        <taxon>metagenomes</taxon>
        <taxon>ecological metagenomes</taxon>
    </lineage>
</organism>
<keyword evidence="1" id="KW-0472">Membrane</keyword>
<evidence type="ECO:0000256" key="1">
    <source>
        <dbReference type="SAM" id="Phobius"/>
    </source>
</evidence>
<keyword evidence="1" id="KW-0812">Transmembrane</keyword>
<dbReference type="AlphaFoldDB" id="A0A3B0YSW1"/>
<name>A0A3B0YSW1_9ZZZZ</name>
<evidence type="ECO:0008006" key="3">
    <source>
        <dbReference type="Google" id="ProtNLM"/>
    </source>
</evidence>
<dbReference type="EMBL" id="UOFO01000030">
    <property type="protein sequence ID" value="VAW83968.1"/>
    <property type="molecule type" value="Genomic_DNA"/>
</dbReference>
<evidence type="ECO:0000313" key="2">
    <source>
        <dbReference type="EMBL" id="VAW83968.1"/>
    </source>
</evidence>
<reference evidence="2" key="1">
    <citation type="submission" date="2018-06" db="EMBL/GenBank/DDBJ databases">
        <authorList>
            <person name="Zhirakovskaya E."/>
        </authorList>
    </citation>
    <scope>NUCLEOTIDE SEQUENCE</scope>
</reference>